<dbReference type="AlphaFoldDB" id="A0A4Q7N5K1"/>
<dbReference type="InterPro" id="IPR008969">
    <property type="entry name" value="CarboxyPept-like_regulatory"/>
</dbReference>
<evidence type="ECO:0000256" key="6">
    <source>
        <dbReference type="ARBA" id="ARBA00023237"/>
    </source>
</evidence>
<keyword evidence="6 7" id="KW-0998">Cell outer membrane</keyword>
<dbReference type="InterPro" id="IPR023996">
    <property type="entry name" value="TonB-dep_OMP_SusC/RagA"/>
</dbReference>
<keyword evidence="3 7" id="KW-1134">Transmembrane beta strand</keyword>
<comment type="similarity">
    <text evidence="7">Belongs to the TonB-dependent receptor family.</text>
</comment>
<dbReference type="InterPro" id="IPR037066">
    <property type="entry name" value="Plug_dom_sf"/>
</dbReference>
<dbReference type="Gene3D" id="2.60.40.1120">
    <property type="entry name" value="Carboxypeptidase-like, regulatory domain"/>
    <property type="match status" value="1"/>
</dbReference>
<sequence length="1031" mass="113032">MRKKLRLVVMLLVLPFSSLFAQEGTIKGTVTDANNAPLPGVTVTNQTTQKSTLTNPNGNYQIAARSGQVLLFTYVGFTPQKVTVGSSGVVNVNLVSSDKHMGEVIVTAHGISRQKKSLGYSTPVVSGDEVTQTQRESFINGLAGRVPGLMVNQTSGNPGASSQIVLRGIVSLDGDNSPLIVIDGLPIDNSIMSGANLVGNRNNRDQDYSNRAIDINPADIETYTILKGPEATALYGNLGASGAIVITTKKAKAGFGSITYNNAFRLEKQMNFPEVQNVYSQGVSNGIYSGSTRSYWGPKYADNVKRFDNVDQFFQTSFSQKHNLALEGGSAGLSYRWANEYSDNTGTIPNTLYRRFSSRLSATATISPLLSVTTSFNYINSYNKKANKGDRGYLMGLLTFPSIYDINNWVDNFGNRVLNTSTIFGETDNPFWDVYKNPQDERVNRLLANSTVTLKPVKWLTINGTFGADVSTTSGMMVYHGQSYKGSGSAGTPTGGRIEAYQIQGRILNGALTATATHNFGKFNNSYIVGANFNDYNTTTTAQFGEKMYDPNFYSMNNTTPTTQRTKTTLMRYRGLGVFAQAVLGYESLLYLTLTGRMDASSRLMPNTPYFYYPAASFAFNFSELSAVKDLGWLSFGKLRASYAYTGKEPRTAYITKTALLPSSGTNGGFALDPAKGGNDKLKVEFSKNFETGFELQFLKNRLGIDFTWYNMLSENQIISPRLSYGTGFIIKALNGGEVRNRGIEVQLTGTPLKRKDLSWDVTVNFTRNRGKVIAVAEELPEYYNSDTWLQDGVRGSVYPGASTGAIGGWVNQRNERGDLLISPTNGLPLLTNDGVFYPIGDRSPDFLVGLVNKFTYKSWSLSFLFDLRKGGDVYNATQYTLYTTGLSMKTLDRETPRIIKGVLKDGLENSKTPTQNTIVVTPYNNTGFYTSTTNGISPENFVEKDIDAFRVRDITLSYYFPQKSLTKVKWVKDLSLFVTATDVLLITNYSGMDPDSNGTNPSTGGLGGYGIDFGNMGRPLGVNFGMRVKL</sequence>
<organism evidence="10 11">
    <name type="scientific">Pseudobacter ginsenosidimutans</name>
    <dbReference type="NCBI Taxonomy" id="661488"/>
    <lineage>
        <taxon>Bacteria</taxon>
        <taxon>Pseudomonadati</taxon>
        <taxon>Bacteroidota</taxon>
        <taxon>Chitinophagia</taxon>
        <taxon>Chitinophagales</taxon>
        <taxon>Chitinophagaceae</taxon>
        <taxon>Pseudobacter</taxon>
    </lineage>
</organism>
<dbReference type="GO" id="GO:0009279">
    <property type="term" value="C:cell outer membrane"/>
    <property type="evidence" value="ECO:0007669"/>
    <property type="project" value="UniProtKB-SubCell"/>
</dbReference>
<keyword evidence="2 7" id="KW-0813">Transport</keyword>
<gene>
    <name evidence="10" type="ORF">EV199_2226</name>
</gene>
<accession>A0A4Q7N5K1</accession>
<dbReference type="Proteomes" id="UP000293874">
    <property type="component" value="Unassembled WGS sequence"/>
</dbReference>
<dbReference type="Gene3D" id="2.40.170.20">
    <property type="entry name" value="TonB-dependent receptor, beta-barrel domain"/>
    <property type="match status" value="1"/>
</dbReference>
<dbReference type="SUPFAM" id="SSF49464">
    <property type="entry name" value="Carboxypeptidase regulatory domain-like"/>
    <property type="match status" value="1"/>
</dbReference>
<name>A0A4Q7N5K1_9BACT</name>
<proteinExistence type="inferred from homology"/>
<dbReference type="Gene3D" id="2.170.130.10">
    <property type="entry name" value="TonB-dependent receptor, plug domain"/>
    <property type="match status" value="1"/>
</dbReference>
<keyword evidence="4 7" id="KW-0812">Transmembrane</keyword>
<evidence type="ECO:0000256" key="3">
    <source>
        <dbReference type="ARBA" id="ARBA00022452"/>
    </source>
</evidence>
<feature type="signal peptide" evidence="8">
    <location>
        <begin position="1"/>
        <end position="21"/>
    </location>
</feature>
<feature type="domain" description="TonB-dependent receptor plug" evidence="9">
    <location>
        <begin position="115"/>
        <end position="242"/>
    </location>
</feature>
<dbReference type="InterPro" id="IPR012910">
    <property type="entry name" value="Plug_dom"/>
</dbReference>
<evidence type="ECO:0000256" key="4">
    <source>
        <dbReference type="ARBA" id="ARBA00022692"/>
    </source>
</evidence>
<dbReference type="EMBL" id="SGXA01000001">
    <property type="protein sequence ID" value="RZS76343.1"/>
    <property type="molecule type" value="Genomic_DNA"/>
</dbReference>
<reference evidence="10 11" key="1">
    <citation type="submission" date="2019-02" db="EMBL/GenBank/DDBJ databases">
        <title>Genomic Encyclopedia of Type Strains, Phase IV (KMG-IV): sequencing the most valuable type-strain genomes for metagenomic binning, comparative biology and taxonomic classification.</title>
        <authorList>
            <person name="Goeker M."/>
        </authorList>
    </citation>
    <scope>NUCLEOTIDE SEQUENCE [LARGE SCALE GENOMIC DNA]</scope>
    <source>
        <strain evidence="10 11">DSM 18116</strain>
    </source>
</reference>
<dbReference type="Pfam" id="PF13715">
    <property type="entry name" value="CarbopepD_reg_2"/>
    <property type="match status" value="1"/>
</dbReference>
<dbReference type="InterPro" id="IPR036942">
    <property type="entry name" value="Beta-barrel_TonB_sf"/>
</dbReference>
<evidence type="ECO:0000313" key="10">
    <source>
        <dbReference type="EMBL" id="RZS76343.1"/>
    </source>
</evidence>
<dbReference type="OrthoDB" id="609136at2"/>
<comment type="caution">
    <text evidence="10">The sequence shown here is derived from an EMBL/GenBank/DDBJ whole genome shotgun (WGS) entry which is preliminary data.</text>
</comment>
<evidence type="ECO:0000259" key="9">
    <source>
        <dbReference type="Pfam" id="PF07715"/>
    </source>
</evidence>
<dbReference type="PROSITE" id="PS52016">
    <property type="entry name" value="TONB_DEPENDENT_REC_3"/>
    <property type="match status" value="1"/>
</dbReference>
<evidence type="ECO:0000313" key="11">
    <source>
        <dbReference type="Proteomes" id="UP000293874"/>
    </source>
</evidence>
<dbReference type="RefSeq" id="WP_130540647.1">
    <property type="nucleotide sequence ID" value="NZ_CP042431.1"/>
</dbReference>
<keyword evidence="11" id="KW-1185">Reference proteome</keyword>
<protein>
    <submittedName>
        <fullName evidence="10">TonB-linked SusC/RagA family outer membrane protein</fullName>
    </submittedName>
</protein>
<feature type="chain" id="PRO_5020392135" evidence="8">
    <location>
        <begin position="22"/>
        <end position="1031"/>
    </location>
</feature>
<evidence type="ECO:0000256" key="5">
    <source>
        <dbReference type="ARBA" id="ARBA00023136"/>
    </source>
</evidence>
<keyword evidence="8" id="KW-0732">Signal</keyword>
<evidence type="ECO:0000256" key="7">
    <source>
        <dbReference type="PROSITE-ProRule" id="PRU01360"/>
    </source>
</evidence>
<keyword evidence="5 7" id="KW-0472">Membrane</keyword>
<comment type="subcellular location">
    <subcellularLocation>
        <location evidence="1 7">Cell outer membrane</location>
        <topology evidence="1 7">Multi-pass membrane protein</topology>
    </subcellularLocation>
</comment>
<dbReference type="SUPFAM" id="SSF56935">
    <property type="entry name" value="Porins"/>
    <property type="match status" value="1"/>
</dbReference>
<dbReference type="InterPro" id="IPR039426">
    <property type="entry name" value="TonB-dep_rcpt-like"/>
</dbReference>
<evidence type="ECO:0000256" key="1">
    <source>
        <dbReference type="ARBA" id="ARBA00004571"/>
    </source>
</evidence>
<dbReference type="NCBIfam" id="TIGR04056">
    <property type="entry name" value="OMP_RagA_SusC"/>
    <property type="match status" value="1"/>
</dbReference>
<evidence type="ECO:0000256" key="8">
    <source>
        <dbReference type="SAM" id="SignalP"/>
    </source>
</evidence>
<evidence type="ECO:0000256" key="2">
    <source>
        <dbReference type="ARBA" id="ARBA00022448"/>
    </source>
</evidence>
<dbReference type="Pfam" id="PF07715">
    <property type="entry name" value="Plug"/>
    <property type="match status" value="1"/>
</dbReference>